<evidence type="ECO:0000313" key="7">
    <source>
        <dbReference type="Proteomes" id="UP000515292"/>
    </source>
</evidence>
<evidence type="ECO:0000256" key="4">
    <source>
        <dbReference type="ARBA" id="ARBA00023136"/>
    </source>
</evidence>
<dbReference type="KEGG" id="sand:H3309_08375"/>
<feature type="transmembrane region" description="Helical" evidence="5">
    <location>
        <begin position="12"/>
        <end position="29"/>
    </location>
</feature>
<feature type="transmembrane region" description="Helical" evidence="5">
    <location>
        <begin position="301"/>
        <end position="319"/>
    </location>
</feature>
<name>A0A7G5IM53_9SPHN</name>
<feature type="transmembrane region" description="Helical" evidence="5">
    <location>
        <begin position="392"/>
        <end position="411"/>
    </location>
</feature>
<proteinExistence type="predicted"/>
<dbReference type="Pfam" id="PF00939">
    <property type="entry name" value="Na_sulph_symp"/>
    <property type="match status" value="1"/>
</dbReference>
<feature type="transmembrane region" description="Helical" evidence="5">
    <location>
        <begin position="362"/>
        <end position="385"/>
    </location>
</feature>
<keyword evidence="3 5" id="KW-1133">Transmembrane helix</keyword>
<keyword evidence="4 5" id="KW-0472">Membrane</keyword>
<accession>A0A7G5IM53</accession>
<feature type="transmembrane region" description="Helical" evidence="5">
    <location>
        <begin position="331"/>
        <end position="350"/>
    </location>
</feature>
<dbReference type="InterPro" id="IPR001898">
    <property type="entry name" value="SLC13A/DASS"/>
</dbReference>
<feature type="transmembrane region" description="Helical" evidence="5">
    <location>
        <begin position="148"/>
        <end position="166"/>
    </location>
</feature>
<evidence type="ECO:0000256" key="3">
    <source>
        <dbReference type="ARBA" id="ARBA00022989"/>
    </source>
</evidence>
<evidence type="ECO:0000313" key="6">
    <source>
        <dbReference type="EMBL" id="QMW24445.1"/>
    </source>
</evidence>
<dbReference type="NCBIfam" id="TIGR00785">
    <property type="entry name" value="dass"/>
    <property type="match status" value="1"/>
</dbReference>
<dbReference type="AlphaFoldDB" id="A0A7G5IM53"/>
<dbReference type="PANTHER" id="PTHR10283">
    <property type="entry name" value="SOLUTE CARRIER FAMILY 13 MEMBER"/>
    <property type="match status" value="1"/>
</dbReference>
<feature type="transmembrane region" description="Helical" evidence="5">
    <location>
        <begin position="41"/>
        <end position="70"/>
    </location>
</feature>
<dbReference type="Proteomes" id="UP000515292">
    <property type="component" value="Chromosome"/>
</dbReference>
<organism evidence="6 7">
    <name type="scientific">Sandaracinobacteroides saxicola</name>
    <dbReference type="NCBI Taxonomy" id="2759707"/>
    <lineage>
        <taxon>Bacteria</taxon>
        <taxon>Pseudomonadati</taxon>
        <taxon>Pseudomonadota</taxon>
        <taxon>Alphaproteobacteria</taxon>
        <taxon>Sphingomonadales</taxon>
        <taxon>Sphingosinicellaceae</taxon>
        <taxon>Sandaracinobacteroides</taxon>
    </lineage>
</organism>
<keyword evidence="2 5" id="KW-0812">Transmembrane</keyword>
<feature type="transmembrane region" description="Helical" evidence="5">
    <location>
        <begin position="178"/>
        <end position="198"/>
    </location>
</feature>
<protein>
    <submittedName>
        <fullName evidence="6">DASS family sodium-coupled anion symporter</fullName>
    </submittedName>
</protein>
<feature type="transmembrane region" description="Helical" evidence="5">
    <location>
        <begin position="82"/>
        <end position="103"/>
    </location>
</feature>
<feature type="transmembrane region" description="Helical" evidence="5">
    <location>
        <begin position="218"/>
        <end position="240"/>
    </location>
</feature>
<evidence type="ECO:0000256" key="2">
    <source>
        <dbReference type="ARBA" id="ARBA00022692"/>
    </source>
</evidence>
<evidence type="ECO:0000256" key="1">
    <source>
        <dbReference type="ARBA" id="ARBA00004141"/>
    </source>
</evidence>
<comment type="subcellular location">
    <subcellularLocation>
        <location evidence="1">Membrane</location>
        <topology evidence="1">Multi-pass membrane protein</topology>
    </subcellularLocation>
</comment>
<feature type="transmembrane region" description="Helical" evidence="5">
    <location>
        <begin position="423"/>
        <end position="444"/>
    </location>
</feature>
<dbReference type="GO" id="GO:1905039">
    <property type="term" value="P:carboxylic acid transmembrane transport"/>
    <property type="evidence" value="ECO:0007669"/>
    <property type="project" value="UniProtKB-ARBA"/>
</dbReference>
<dbReference type="RefSeq" id="WP_182298368.1">
    <property type="nucleotide sequence ID" value="NZ_CP059851.1"/>
</dbReference>
<dbReference type="PANTHER" id="PTHR10283:SF82">
    <property type="entry name" value="SOLUTE CARRIER FAMILY 13 MEMBER 2"/>
    <property type="match status" value="1"/>
</dbReference>
<dbReference type="EMBL" id="CP059851">
    <property type="protein sequence ID" value="QMW24445.1"/>
    <property type="molecule type" value="Genomic_DNA"/>
</dbReference>
<feature type="transmembrane region" description="Helical" evidence="5">
    <location>
        <begin position="456"/>
        <end position="477"/>
    </location>
</feature>
<feature type="transmembrane region" description="Helical" evidence="5">
    <location>
        <begin position="274"/>
        <end position="295"/>
    </location>
</feature>
<gene>
    <name evidence="6" type="ORF">H3309_08375</name>
</gene>
<dbReference type="GO" id="GO:0008514">
    <property type="term" value="F:organic anion transmembrane transporter activity"/>
    <property type="evidence" value="ECO:0007669"/>
    <property type="project" value="UniProtKB-ARBA"/>
</dbReference>
<dbReference type="GO" id="GO:0005886">
    <property type="term" value="C:plasma membrane"/>
    <property type="evidence" value="ECO:0007669"/>
    <property type="project" value="TreeGrafter"/>
</dbReference>
<reference evidence="6 7" key="1">
    <citation type="submission" date="2020-07" db="EMBL/GenBank/DDBJ databases">
        <title>Complete genome sequence for Sandaracinobacter sp. M6.</title>
        <authorList>
            <person name="Tang Y."/>
            <person name="Liu Q."/>
            <person name="Guo Z."/>
            <person name="Lei P."/>
            <person name="Huang B."/>
        </authorList>
    </citation>
    <scope>NUCLEOTIDE SEQUENCE [LARGE SCALE GENOMIC DNA]</scope>
    <source>
        <strain evidence="6 7">M6</strain>
    </source>
</reference>
<sequence length="478" mass="49566">MTPPATRPLSQTVGLVGGLIVFAVMLSVAPPEGLSVAGWRVLCVGVLMTVFWFTEAIPVTLTGVVPFMALPLLGVSPADKVAASYFTPVLFLILGGFFMATAMEKWGMHKRIALAALARAGGSARSILLAVMATTAFISMFVSNSAATLAMLPVALAIVAATLSPGTDEGEHRRFGQAMVLGIAYGATLGGFGLIIGSPGNAAAVAIFQKVYDQEIGFALWAAFGLPLVILSVPLAWLLLSRLIFPFRLAGMDRDAVRGAVGDPGHWSATDIRLVTILCIALAAWIGMPFVRMAIPAMSDPHVAMLAAVALFLVPAGPGKGPLLTWNDTRVMPWHLLVLLGGGLALAEAIKATDLSQWLQLQFAGATALSPFVQLAVLALATLFVTEFVTNTATVSAFLPATVALAGSGHIDPVTLGMVTAFAANWGFMMPAGTPSLALAYGTGRLTVPQMAWSGFFMDAGGVLLILAVVLGVGAVVL</sequence>
<evidence type="ECO:0000256" key="5">
    <source>
        <dbReference type="SAM" id="Phobius"/>
    </source>
</evidence>
<keyword evidence="7" id="KW-1185">Reference proteome</keyword>